<dbReference type="Pfam" id="PF08795">
    <property type="entry name" value="DUF1796"/>
    <property type="match status" value="1"/>
</dbReference>
<dbReference type="OrthoDB" id="19510at10239"/>
<protein>
    <submittedName>
        <fullName evidence="1">Putative cysteine protease</fullName>
    </submittedName>
</protein>
<reference evidence="1 2" key="1">
    <citation type="journal article" date="2010" name="Proc. Natl. Acad. Sci. U.S.A.">
        <title>Giant virus with a remarkable complement of genes infects marine zooplankton.</title>
        <authorList>
            <person name="Fischer M.G."/>
            <person name="Allen M.J."/>
            <person name="Wilson W.H."/>
            <person name="Suttle C.A."/>
        </authorList>
    </citation>
    <scope>NUCLEOTIDE SEQUENCE [LARGE SCALE GENOMIC DNA]</scope>
    <source>
        <strain evidence="1 2">BV-PW1</strain>
    </source>
</reference>
<dbReference type="RefSeq" id="YP_003969976.1">
    <property type="nucleotide sequence ID" value="NC_014637.1"/>
</dbReference>
<keyword evidence="1" id="KW-0378">Hydrolase</keyword>
<evidence type="ECO:0000313" key="1">
    <source>
        <dbReference type="EMBL" id="ADO67377.1"/>
    </source>
</evidence>
<dbReference type="KEGG" id="vg:9887746"/>
<dbReference type="Proteomes" id="UP000029781">
    <property type="component" value="Segment"/>
</dbReference>
<name>E3T5B4_CROVB</name>
<proteinExistence type="predicted"/>
<dbReference type="InterPro" id="IPR014903">
    <property type="entry name" value="DUF1796"/>
</dbReference>
<dbReference type="GO" id="GO:0008233">
    <property type="term" value="F:peptidase activity"/>
    <property type="evidence" value="ECO:0007669"/>
    <property type="project" value="UniProtKB-KW"/>
</dbReference>
<dbReference type="EMBL" id="GU244497">
    <property type="protein sequence ID" value="ADO67377.1"/>
    <property type="molecule type" value="Genomic_DNA"/>
</dbReference>
<keyword evidence="2" id="KW-1185">Reference proteome</keyword>
<evidence type="ECO:0000313" key="2">
    <source>
        <dbReference type="Proteomes" id="UP000029781"/>
    </source>
</evidence>
<keyword evidence="1" id="KW-0645">Protease</keyword>
<sequence>MTTYISLGGNCAVAYQLQQRGYTIRYPFDWCNISITQLNNVLEKNFTDFSIIKIHKLSPSHPNFNTLESSSYILKNSYNIKFAHEISNKYKIEDFQKKLFNRINKFHKIIKPTFIRLETKNISNSSFVFHYKKLLNNLSKYFEEFNLIIISKNTKFEIDPKYSVTFIKLEAFTEDWKFNTINWSKIIEK</sequence>
<organismHost>
    <name type="scientific">Cafeteria roenbergensis</name>
    <name type="common">Marine flagellate</name>
    <dbReference type="NCBI Taxonomy" id="33653"/>
</organismHost>
<accession>E3T5B4</accession>
<gene>
    <name evidence="1" type="ORF">crov343</name>
</gene>
<dbReference type="GO" id="GO:0006508">
    <property type="term" value="P:proteolysis"/>
    <property type="evidence" value="ECO:0007669"/>
    <property type="project" value="UniProtKB-KW"/>
</dbReference>
<dbReference type="GeneID" id="9887746"/>
<organism evidence="1 2">
    <name type="scientific">Cafeteria roenbergensis virus (strain BV-PW1)</name>
    <name type="common">CroV</name>
    <dbReference type="NCBI Taxonomy" id="693272"/>
    <lineage>
        <taxon>Viruses</taxon>
        <taxon>Varidnaviria</taxon>
        <taxon>Bamfordvirae</taxon>
        <taxon>Nucleocytoviricota</taxon>
        <taxon>Megaviricetes</taxon>
        <taxon>Imitervirales</taxon>
        <taxon>Mimiviridae</taxon>
        <taxon>Aliimimivirinae</taxon>
        <taxon>Rheavirus</taxon>
        <taxon>Rheavirus sinusmexicani</taxon>
    </lineage>
</organism>